<dbReference type="FunCoup" id="Q6CUL7">
    <property type="interactions" value="240"/>
</dbReference>
<evidence type="ECO:0000313" key="13">
    <source>
        <dbReference type="Proteomes" id="UP000000598"/>
    </source>
</evidence>
<dbReference type="KEGG" id="kla:KLLA0_C03938g"/>
<name>Q6CUL7_KLULA</name>
<sequence length="593" mass="66898">MPDNQLSAESSHEIQSVKSASSAGTFFSKSSIKNKSRLALGRFFRNANGNGSNGNDSGSEGSHNTDTRVSPQISGDLPPGLQTLKHTNHLHNPNNYQANGSSQTRTPHPKDNKQRSFSNSNSVSSSPVTQNSHSNSVSGLSNTQSHPLLHNHTSHEHNKPSLKVQHSTVTLDTSPQPNQHPAEYLQRQIEQFKLQPPPKLSSADNSHPKPHHKKSLRLKRFFKLHEQSGEQKHVEQKQPTATAVVTDRKTTKLTLYDAEDAHELIQKYGIPGKLLGEGVSGSVSVVKGSDNTLFAVKKFRPRAARETLLDYSKKVTSEFCVGSFLHHQNVIETLDMLQEGEHFLVVMEYCQYDFFTLVMSDLMGKHEIACYFKQICNGVAYLHSQGLAHRDLKLDNCVVNAQGILKLIDFGSATIFHYKYEDKIVKAKGIVGSDPYLAPELLVSQYYDPRPVDVWSIAVMFYCMTLRRFPWKKPSEEVVSFKLFAQNPDDENDHTKGPYKILKLLPRHSRPLIGRMLELSPHKRILMPEVLADPWFQNIHCCEVDNDGKLINPPTNHKHHLITEDELKELTEKREKEANERRAAELNHNTTQE</sequence>
<dbReference type="OMA" id="EIACYFK"/>
<dbReference type="InParanoid" id="Q6CUL7"/>
<dbReference type="GO" id="GO:0005829">
    <property type="term" value="C:cytosol"/>
    <property type="evidence" value="ECO:0007669"/>
    <property type="project" value="TreeGrafter"/>
</dbReference>
<gene>
    <name evidence="12" type="ORF">KLLA0_C03938g</name>
</gene>
<dbReference type="HOGENOM" id="CLU_000288_82_3_1"/>
<dbReference type="GO" id="GO:0004674">
    <property type="term" value="F:protein serine/threonine kinase activity"/>
    <property type="evidence" value="ECO:0007669"/>
    <property type="project" value="UniProtKB-KW"/>
</dbReference>
<dbReference type="EMBL" id="CR382123">
    <property type="protein sequence ID" value="CAH01223.1"/>
    <property type="molecule type" value="Genomic_DNA"/>
</dbReference>
<evidence type="ECO:0000256" key="6">
    <source>
        <dbReference type="ARBA" id="ARBA00022840"/>
    </source>
</evidence>
<dbReference type="InterPro" id="IPR011009">
    <property type="entry name" value="Kinase-like_dom_sf"/>
</dbReference>
<dbReference type="Gene3D" id="1.10.510.10">
    <property type="entry name" value="Transferase(Phosphotransferase) domain 1"/>
    <property type="match status" value="1"/>
</dbReference>
<feature type="binding site" evidence="9">
    <location>
        <position position="298"/>
    </location>
    <ligand>
        <name>ATP</name>
        <dbReference type="ChEBI" id="CHEBI:30616"/>
    </ligand>
</feature>
<evidence type="ECO:0000256" key="4">
    <source>
        <dbReference type="ARBA" id="ARBA00022741"/>
    </source>
</evidence>
<evidence type="ECO:0000259" key="11">
    <source>
        <dbReference type="PROSITE" id="PS50011"/>
    </source>
</evidence>
<dbReference type="PROSITE" id="PS00107">
    <property type="entry name" value="PROTEIN_KINASE_ATP"/>
    <property type="match status" value="1"/>
</dbReference>
<feature type="compositionally biased region" description="Polar residues" evidence="10">
    <location>
        <begin position="164"/>
        <end position="179"/>
    </location>
</feature>
<feature type="region of interest" description="Disordered" evidence="10">
    <location>
        <begin position="46"/>
        <end position="181"/>
    </location>
</feature>
<keyword evidence="4 9" id="KW-0547">Nucleotide-binding</keyword>
<evidence type="ECO:0000256" key="7">
    <source>
        <dbReference type="ARBA" id="ARBA00047899"/>
    </source>
</evidence>
<feature type="compositionally biased region" description="Low complexity" evidence="10">
    <location>
        <begin position="116"/>
        <end position="136"/>
    </location>
</feature>
<dbReference type="Proteomes" id="UP000000598">
    <property type="component" value="Chromosome C"/>
</dbReference>
<dbReference type="AlphaFoldDB" id="Q6CUL7"/>
<accession>Q6CUL7</accession>
<dbReference type="PANTHER" id="PTHR24343:SF515">
    <property type="entry name" value="SERINE_THREONINE-PROTEIN KINASE RTK1-RELATED"/>
    <property type="match status" value="1"/>
</dbReference>
<reference evidence="12 13" key="1">
    <citation type="journal article" date="2004" name="Nature">
        <title>Genome evolution in yeasts.</title>
        <authorList>
            <consortium name="Genolevures"/>
            <person name="Dujon B."/>
            <person name="Sherman D."/>
            <person name="Fischer G."/>
            <person name="Durrens P."/>
            <person name="Casaregola S."/>
            <person name="Lafontaine I."/>
            <person name="de Montigny J."/>
            <person name="Marck C."/>
            <person name="Neuveglise C."/>
            <person name="Talla E."/>
            <person name="Goffard N."/>
            <person name="Frangeul L."/>
            <person name="Aigle M."/>
            <person name="Anthouard V."/>
            <person name="Babour A."/>
            <person name="Barbe V."/>
            <person name="Barnay S."/>
            <person name="Blanchin S."/>
            <person name="Beckerich J.M."/>
            <person name="Beyne E."/>
            <person name="Bleykasten C."/>
            <person name="Boisrame A."/>
            <person name="Boyer J."/>
            <person name="Cattolico L."/>
            <person name="Confanioleri F."/>
            <person name="de Daruvar A."/>
            <person name="Despons L."/>
            <person name="Fabre E."/>
            <person name="Fairhead C."/>
            <person name="Ferry-Dumazet H."/>
            <person name="Groppi A."/>
            <person name="Hantraye F."/>
            <person name="Hennequin C."/>
            <person name="Jauniaux N."/>
            <person name="Joyet P."/>
            <person name="Kachouri R."/>
            <person name="Kerrest A."/>
            <person name="Koszul R."/>
            <person name="Lemaire M."/>
            <person name="Lesur I."/>
            <person name="Ma L."/>
            <person name="Muller H."/>
            <person name="Nicaud J.M."/>
            <person name="Nikolski M."/>
            <person name="Oztas S."/>
            <person name="Ozier-Kalogeropoulos O."/>
            <person name="Pellenz S."/>
            <person name="Potier S."/>
            <person name="Richard G.F."/>
            <person name="Straub M.L."/>
            <person name="Suleau A."/>
            <person name="Swennene D."/>
            <person name="Tekaia F."/>
            <person name="Wesolowski-Louvel M."/>
            <person name="Westhof E."/>
            <person name="Wirth B."/>
            <person name="Zeniou-Meyer M."/>
            <person name="Zivanovic I."/>
            <person name="Bolotin-Fukuhara M."/>
            <person name="Thierry A."/>
            <person name="Bouchier C."/>
            <person name="Caudron B."/>
            <person name="Scarpelli C."/>
            <person name="Gaillardin C."/>
            <person name="Weissenbach J."/>
            <person name="Wincker P."/>
            <person name="Souciet J.L."/>
        </authorList>
    </citation>
    <scope>NUCLEOTIDE SEQUENCE [LARGE SCALE GENOMIC DNA]</scope>
    <source>
        <strain evidence="13">ATCC 8585 / CBS 2359 / DSM 70799 / NBRC 1267 / NRRL Y-1140 / WM37</strain>
    </source>
</reference>
<evidence type="ECO:0000256" key="2">
    <source>
        <dbReference type="ARBA" id="ARBA00022527"/>
    </source>
</evidence>
<dbReference type="InterPro" id="IPR008271">
    <property type="entry name" value="Ser/Thr_kinase_AS"/>
</dbReference>
<dbReference type="STRING" id="284590.Q6CUL7"/>
<keyword evidence="3" id="KW-0808">Transferase</keyword>
<keyword evidence="5" id="KW-0418">Kinase</keyword>
<feature type="compositionally biased region" description="Polar residues" evidence="10">
    <location>
        <begin position="90"/>
        <end position="106"/>
    </location>
</feature>
<evidence type="ECO:0000256" key="8">
    <source>
        <dbReference type="ARBA" id="ARBA00048679"/>
    </source>
</evidence>
<feature type="domain" description="Protein kinase" evidence="11">
    <location>
        <begin position="269"/>
        <end position="536"/>
    </location>
</feature>
<dbReference type="PaxDb" id="284590-Q6CUL7"/>
<dbReference type="GO" id="GO:0005524">
    <property type="term" value="F:ATP binding"/>
    <property type="evidence" value="ECO:0007669"/>
    <property type="project" value="UniProtKB-UniRule"/>
</dbReference>
<dbReference type="eggNOG" id="KOG0590">
    <property type="taxonomic scope" value="Eukaryota"/>
</dbReference>
<dbReference type="PANTHER" id="PTHR24343">
    <property type="entry name" value="SERINE/THREONINE KINASE"/>
    <property type="match status" value="1"/>
</dbReference>
<dbReference type="EC" id="2.7.11.1" evidence="1"/>
<keyword evidence="13" id="KW-1185">Reference proteome</keyword>
<evidence type="ECO:0000313" key="12">
    <source>
        <dbReference type="EMBL" id="CAH01223.1"/>
    </source>
</evidence>
<proteinExistence type="predicted"/>
<keyword evidence="2" id="KW-0723">Serine/threonine-protein kinase</keyword>
<organism evidence="12 13">
    <name type="scientific">Kluyveromyces lactis (strain ATCC 8585 / CBS 2359 / DSM 70799 / NBRC 1267 / NRRL Y-1140 / WM37)</name>
    <name type="common">Yeast</name>
    <name type="synonym">Candida sphaerica</name>
    <dbReference type="NCBI Taxonomy" id="284590"/>
    <lineage>
        <taxon>Eukaryota</taxon>
        <taxon>Fungi</taxon>
        <taxon>Dikarya</taxon>
        <taxon>Ascomycota</taxon>
        <taxon>Saccharomycotina</taxon>
        <taxon>Saccharomycetes</taxon>
        <taxon>Saccharomycetales</taxon>
        <taxon>Saccharomycetaceae</taxon>
        <taxon>Kluyveromyces</taxon>
    </lineage>
</organism>
<comment type="catalytic activity">
    <reaction evidence="8">
        <text>L-seryl-[protein] + ATP = O-phospho-L-seryl-[protein] + ADP + H(+)</text>
        <dbReference type="Rhea" id="RHEA:17989"/>
        <dbReference type="Rhea" id="RHEA-COMP:9863"/>
        <dbReference type="Rhea" id="RHEA-COMP:11604"/>
        <dbReference type="ChEBI" id="CHEBI:15378"/>
        <dbReference type="ChEBI" id="CHEBI:29999"/>
        <dbReference type="ChEBI" id="CHEBI:30616"/>
        <dbReference type="ChEBI" id="CHEBI:83421"/>
        <dbReference type="ChEBI" id="CHEBI:456216"/>
        <dbReference type="EC" id="2.7.11.1"/>
    </reaction>
</comment>
<protein>
    <recommendedName>
        <fullName evidence="1">non-specific serine/threonine protein kinase</fullName>
        <ecNumber evidence="1">2.7.11.1</ecNumber>
    </recommendedName>
</protein>
<dbReference type="SUPFAM" id="SSF56112">
    <property type="entry name" value="Protein kinase-like (PK-like)"/>
    <property type="match status" value="1"/>
</dbReference>
<dbReference type="PROSITE" id="PS50011">
    <property type="entry name" value="PROTEIN_KINASE_DOM"/>
    <property type="match status" value="1"/>
</dbReference>
<evidence type="ECO:0000256" key="10">
    <source>
        <dbReference type="SAM" id="MobiDB-lite"/>
    </source>
</evidence>
<evidence type="ECO:0000256" key="5">
    <source>
        <dbReference type="ARBA" id="ARBA00022777"/>
    </source>
</evidence>
<evidence type="ECO:0000256" key="1">
    <source>
        <dbReference type="ARBA" id="ARBA00012513"/>
    </source>
</evidence>
<evidence type="ECO:0000256" key="3">
    <source>
        <dbReference type="ARBA" id="ARBA00022679"/>
    </source>
</evidence>
<keyword evidence="6 9" id="KW-0067">ATP-binding</keyword>
<feature type="region of interest" description="Disordered" evidence="10">
    <location>
        <begin position="571"/>
        <end position="593"/>
    </location>
</feature>
<feature type="compositionally biased region" description="Polar residues" evidence="10">
    <location>
        <begin position="137"/>
        <end position="146"/>
    </location>
</feature>
<comment type="catalytic activity">
    <reaction evidence="7">
        <text>L-threonyl-[protein] + ATP = O-phospho-L-threonyl-[protein] + ADP + H(+)</text>
        <dbReference type="Rhea" id="RHEA:46608"/>
        <dbReference type="Rhea" id="RHEA-COMP:11060"/>
        <dbReference type="Rhea" id="RHEA-COMP:11605"/>
        <dbReference type="ChEBI" id="CHEBI:15378"/>
        <dbReference type="ChEBI" id="CHEBI:30013"/>
        <dbReference type="ChEBI" id="CHEBI:30616"/>
        <dbReference type="ChEBI" id="CHEBI:61977"/>
        <dbReference type="ChEBI" id="CHEBI:456216"/>
        <dbReference type="EC" id="2.7.11.1"/>
    </reaction>
</comment>
<dbReference type="PROSITE" id="PS00108">
    <property type="entry name" value="PROTEIN_KINASE_ST"/>
    <property type="match status" value="1"/>
</dbReference>
<dbReference type="SMART" id="SM00220">
    <property type="entry name" value="S_TKc"/>
    <property type="match status" value="1"/>
</dbReference>
<dbReference type="Pfam" id="PF00069">
    <property type="entry name" value="Pkinase"/>
    <property type="match status" value="1"/>
</dbReference>
<dbReference type="InterPro" id="IPR017441">
    <property type="entry name" value="Protein_kinase_ATP_BS"/>
</dbReference>
<dbReference type="CDD" id="cd13994">
    <property type="entry name" value="STKc_HAL4_like"/>
    <property type="match status" value="1"/>
</dbReference>
<evidence type="ECO:0000256" key="9">
    <source>
        <dbReference type="PROSITE-ProRule" id="PRU10141"/>
    </source>
</evidence>
<feature type="compositionally biased region" description="Low complexity" evidence="10">
    <location>
        <begin position="46"/>
        <end position="64"/>
    </location>
</feature>
<feature type="region of interest" description="Disordered" evidence="10">
    <location>
        <begin position="1"/>
        <end position="32"/>
    </location>
</feature>
<feature type="compositionally biased region" description="Basic and acidic residues" evidence="10">
    <location>
        <begin position="571"/>
        <end position="585"/>
    </location>
</feature>
<dbReference type="InterPro" id="IPR000719">
    <property type="entry name" value="Prot_kinase_dom"/>
</dbReference>